<feature type="compositionally biased region" description="Basic residues" evidence="1">
    <location>
        <begin position="84"/>
        <end position="93"/>
    </location>
</feature>
<accession>A0A835V134</accession>
<comment type="caution">
    <text evidence="2">The sequence shown here is derived from an EMBL/GenBank/DDBJ whole genome shotgun (WGS) entry which is preliminary data.</text>
</comment>
<gene>
    <name evidence="2" type="ORF">HPP92_010688</name>
</gene>
<evidence type="ECO:0000313" key="3">
    <source>
        <dbReference type="Proteomes" id="UP000636800"/>
    </source>
</evidence>
<dbReference type="EMBL" id="JADCNL010000005">
    <property type="protein sequence ID" value="KAG0479830.1"/>
    <property type="molecule type" value="Genomic_DNA"/>
</dbReference>
<evidence type="ECO:0000256" key="1">
    <source>
        <dbReference type="SAM" id="MobiDB-lite"/>
    </source>
</evidence>
<keyword evidence="3" id="KW-1185">Reference proteome</keyword>
<proteinExistence type="predicted"/>
<dbReference type="Proteomes" id="UP000636800">
    <property type="component" value="Chromosome 5"/>
</dbReference>
<feature type="compositionally biased region" description="Polar residues" evidence="1">
    <location>
        <begin position="68"/>
        <end position="82"/>
    </location>
</feature>
<evidence type="ECO:0000313" key="2">
    <source>
        <dbReference type="EMBL" id="KAG0479830.1"/>
    </source>
</evidence>
<feature type="compositionally biased region" description="Polar residues" evidence="1">
    <location>
        <begin position="40"/>
        <end position="51"/>
    </location>
</feature>
<dbReference type="OrthoDB" id="689350at2759"/>
<dbReference type="AlphaFoldDB" id="A0A835V134"/>
<feature type="region of interest" description="Disordered" evidence="1">
    <location>
        <begin position="68"/>
        <end position="106"/>
    </location>
</feature>
<sequence length="106" mass="11795">MASVDRCRSAAKISGADSPRRMKEEGKESAQGIEGVYKTTVDSQQQNTVTGNVGGRYPGWKLPQVRKSTQRVCWRRSQQLRNNFGRRRKKSKKGGGSATNPRTLKA</sequence>
<feature type="region of interest" description="Disordered" evidence="1">
    <location>
        <begin position="1"/>
        <end position="55"/>
    </location>
</feature>
<reference evidence="2 3" key="1">
    <citation type="journal article" date="2020" name="Nat. Food">
        <title>A phased Vanilla planifolia genome enables genetic improvement of flavour and production.</title>
        <authorList>
            <person name="Hasing T."/>
            <person name="Tang H."/>
            <person name="Brym M."/>
            <person name="Khazi F."/>
            <person name="Huang T."/>
            <person name="Chambers A.H."/>
        </authorList>
    </citation>
    <scope>NUCLEOTIDE SEQUENCE [LARGE SCALE GENOMIC DNA]</scope>
    <source>
        <tissue evidence="2">Leaf</tissue>
    </source>
</reference>
<feature type="compositionally biased region" description="Basic and acidic residues" evidence="1">
    <location>
        <begin position="18"/>
        <end position="28"/>
    </location>
</feature>
<protein>
    <submittedName>
        <fullName evidence="2">Uncharacterized protein</fullName>
    </submittedName>
</protein>
<organism evidence="2 3">
    <name type="scientific">Vanilla planifolia</name>
    <name type="common">Vanilla</name>
    <dbReference type="NCBI Taxonomy" id="51239"/>
    <lineage>
        <taxon>Eukaryota</taxon>
        <taxon>Viridiplantae</taxon>
        <taxon>Streptophyta</taxon>
        <taxon>Embryophyta</taxon>
        <taxon>Tracheophyta</taxon>
        <taxon>Spermatophyta</taxon>
        <taxon>Magnoliopsida</taxon>
        <taxon>Liliopsida</taxon>
        <taxon>Asparagales</taxon>
        <taxon>Orchidaceae</taxon>
        <taxon>Vanilloideae</taxon>
        <taxon>Vanilleae</taxon>
        <taxon>Vanilla</taxon>
    </lineage>
</organism>
<name>A0A835V134_VANPL</name>